<protein>
    <recommendedName>
        <fullName evidence="4">Fungal calcium binding protein domain-containing protein</fullName>
    </recommendedName>
</protein>
<dbReference type="OrthoDB" id="10531262at2759"/>
<sequence length="105" mass="10946">MKFNMLLAVVGALGVMVSAVPTQPAANSASAELSAALAGTMNVDLTGINALSDPAHIDATCGDCFNAYIKCCAEQPNNKYWTAACSFLVCRADQICRTCGYSNCN</sequence>
<reference evidence="2" key="1">
    <citation type="journal article" date="2020" name="Stud. Mycol.">
        <title>101 Dothideomycetes genomes: a test case for predicting lifestyles and emergence of pathogens.</title>
        <authorList>
            <person name="Haridas S."/>
            <person name="Albert R."/>
            <person name="Binder M."/>
            <person name="Bloem J."/>
            <person name="Labutti K."/>
            <person name="Salamov A."/>
            <person name="Andreopoulos B."/>
            <person name="Baker S."/>
            <person name="Barry K."/>
            <person name="Bills G."/>
            <person name="Bluhm B."/>
            <person name="Cannon C."/>
            <person name="Castanera R."/>
            <person name="Culley D."/>
            <person name="Daum C."/>
            <person name="Ezra D."/>
            <person name="Gonzalez J."/>
            <person name="Henrissat B."/>
            <person name="Kuo A."/>
            <person name="Liang C."/>
            <person name="Lipzen A."/>
            <person name="Lutzoni F."/>
            <person name="Magnuson J."/>
            <person name="Mondo S."/>
            <person name="Nolan M."/>
            <person name="Ohm R."/>
            <person name="Pangilinan J."/>
            <person name="Park H.-J."/>
            <person name="Ramirez L."/>
            <person name="Alfaro M."/>
            <person name="Sun H."/>
            <person name="Tritt A."/>
            <person name="Yoshinaga Y."/>
            <person name="Zwiers L.-H."/>
            <person name="Turgeon B."/>
            <person name="Goodwin S."/>
            <person name="Spatafora J."/>
            <person name="Crous P."/>
            <person name="Grigoriev I."/>
        </authorList>
    </citation>
    <scope>NUCLEOTIDE SEQUENCE</scope>
    <source>
        <strain evidence="2">CBS 269.34</strain>
    </source>
</reference>
<evidence type="ECO:0000256" key="1">
    <source>
        <dbReference type="SAM" id="SignalP"/>
    </source>
</evidence>
<feature type="chain" id="PRO_5025536880" description="Fungal calcium binding protein domain-containing protein" evidence="1">
    <location>
        <begin position="20"/>
        <end position="105"/>
    </location>
</feature>
<keyword evidence="3" id="KW-1185">Reference proteome</keyword>
<evidence type="ECO:0008006" key="4">
    <source>
        <dbReference type="Google" id="ProtNLM"/>
    </source>
</evidence>
<dbReference type="Proteomes" id="UP000799750">
    <property type="component" value="Unassembled WGS sequence"/>
</dbReference>
<evidence type="ECO:0000313" key="2">
    <source>
        <dbReference type="EMBL" id="KAF2493302.1"/>
    </source>
</evidence>
<dbReference type="AlphaFoldDB" id="A0A6A6QM23"/>
<dbReference type="EMBL" id="MU004192">
    <property type="protein sequence ID" value="KAF2493302.1"/>
    <property type="molecule type" value="Genomic_DNA"/>
</dbReference>
<accession>A0A6A6QM23</accession>
<evidence type="ECO:0000313" key="3">
    <source>
        <dbReference type="Proteomes" id="UP000799750"/>
    </source>
</evidence>
<keyword evidence="1" id="KW-0732">Signal</keyword>
<feature type="signal peptide" evidence="1">
    <location>
        <begin position="1"/>
        <end position="19"/>
    </location>
</feature>
<gene>
    <name evidence="2" type="ORF">BU16DRAFT_528617</name>
</gene>
<organism evidence="2 3">
    <name type="scientific">Lophium mytilinum</name>
    <dbReference type="NCBI Taxonomy" id="390894"/>
    <lineage>
        <taxon>Eukaryota</taxon>
        <taxon>Fungi</taxon>
        <taxon>Dikarya</taxon>
        <taxon>Ascomycota</taxon>
        <taxon>Pezizomycotina</taxon>
        <taxon>Dothideomycetes</taxon>
        <taxon>Pleosporomycetidae</taxon>
        <taxon>Mytilinidiales</taxon>
        <taxon>Mytilinidiaceae</taxon>
        <taxon>Lophium</taxon>
    </lineage>
</organism>
<proteinExistence type="predicted"/>
<name>A0A6A6QM23_9PEZI</name>